<evidence type="ECO:0000256" key="1">
    <source>
        <dbReference type="ARBA" id="ARBA00022649"/>
    </source>
</evidence>
<dbReference type="InterPro" id="IPR035093">
    <property type="entry name" value="RelE/ParE_toxin_dom_sf"/>
</dbReference>
<dbReference type="SUPFAM" id="SSF143011">
    <property type="entry name" value="RelE-like"/>
    <property type="match status" value="1"/>
</dbReference>
<organism evidence="2 3">
    <name type="scientific">Gordonibacter faecis</name>
    <dbReference type="NCBI Taxonomy" id="3047475"/>
    <lineage>
        <taxon>Bacteria</taxon>
        <taxon>Bacillati</taxon>
        <taxon>Actinomycetota</taxon>
        <taxon>Coriobacteriia</taxon>
        <taxon>Eggerthellales</taxon>
        <taxon>Eggerthellaceae</taxon>
        <taxon>Gordonibacter</taxon>
    </lineage>
</organism>
<keyword evidence="1" id="KW-1277">Toxin-antitoxin system</keyword>
<dbReference type="NCBIfam" id="TIGR02385">
    <property type="entry name" value="RelE_StbE"/>
    <property type="match status" value="1"/>
</dbReference>
<gene>
    <name evidence="2" type="ORF">QNJ86_03070</name>
</gene>
<dbReference type="PANTHER" id="PTHR40588:SF1">
    <property type="entry name" value="MRNA INTERFERASE TOXIN YAFQ"/>
    <property type="match status" value="1"/>
</dbReference>
<dbReference type="Gene3D" id="3.30.2310.20">
    <property type="entry name" value="RelE-like"/>
    <property type="match status" value="1"/>
</dbReference>
<dbReference type="EMBL" id="JASJEU010000006">
    <property type="protein sequence ID" value="MDJ1649772.1"/>
    <property type="molecule type" value="Genomic_DNA"/>
</dbReference>
<reference evidence="2 3" key="1">
    <citation type="submission" date="2023-05" db="EMBL/GenBank/DDBJ databases">
        <title>Gordonibacter KGMB12511T sp. nov., isolated from faeces of healthy Korean.</title>
        <authorList>
            <person name="Kim H.S."/>
            <person name="Kim J.-S."/>
            <person name="Suh M.K."/>
            <person name="Eom M.K."/>
            <person name="Do H.E."/>
            <person name="Lee J.-S."/>
        </authorList>
    </citation>
    <scope>NUCLEOTIDE SEQUENCE [LARGE SCALE GENOMIC DNA]</scope>
    <source>
        <strain evidence="2 3">KGMB12511</strain>
    </source>
</reference>
<protein>
    <submittedName>
        <fullName evidence="2">Type II toxin-antitoxin system YafQ family toxin</fullName>
    </submittedName>
</protein>
<evidence type="ECO:0000313" key="3">
    <source>
        <dbReference type="Proteomes" id="UP001232750"/>
    </source>
</evidence>
<dbReference type="RefSeq" id="WP_283831117.1">
    <property type="nucleotide sequence ID" value="NZ_JASJEU010000006.1"/>
</dbReference>
<sequence>MLDADFTPAFNRDRKKCKKKHWDGSGLNEAIKAVMESDTQAIPSRFNDHALSGNMQGYRELHVGGRKSDWLLIYKVEGNVAVFVRSGTHDELY</sequence>
<keyword evidence="3" id="KW-1185">Reference proteome</keyword>
<dbReference type="Pfam" id="PF15738">
    <property type="entry name" value="YafQ_toxin"/>
    <property type="match status" value="1"/>
</dbReference>
<dbReference type="InterPro" id="IPR004386">
    <property type="entry name" value="Toxin_YafQ-like"/>
</dbReference>
<dbReference type="PANTHER" id="PTHR40588">
    <property type="entry name" value="MRNA INTERFERASE TOXIN YAFQ"/>
    <property type="match status" value="1"/>
</dbReference>
<dbReference type="Proteomes" id="UP001232750">
    <property type="component" value="Unassembled WGS sequence"/>
</dbReference>
<evidence type="ECO:0000313" key="2">
    <source>
        <dbReference type="EMBL" id="MDJ1649772.1"/>
    </source>
</evidence>
<dbReference type="PIRSF" id="PIRSF006156">
    <property type="entry name" value="YafQ"/>
    <property type="match status" value="1"/>
</dbReference>
<comment type="caution">
    <text evidence="2">The sequence shown here is derived from an EMBL/GenBank/DDBJ whole genome shotgun (WGS) entry which is preliminary data.</text>
</comment>
<proteinExistence type="predicted"/>
<dbReference type="InterPro" id="IPR007712">
    <property type="entry name" value="RelE/ParE_toxin"/>
</dbReference>
<name>A0ABT7DKI9_9ACTN</name>
<accession>A0ABT7DKI9</accession>